<dbReference type="Pfam" id="PF03168">
    <property type="entry name" value="LEA_2"/>
    <property type="match status" value="1"/>
</dbReference>
<evidence type="ECO:0000313" key="7">
    <source>
        <dbReference type="EMBL" id="THG12791.1"/>
    </source>
</evidence>
<comment type="caution">
    <text evidence="7">The sequence shown here is derived from an EMBL/GenBank/DDBJ whole genome shotgun (WGS) entry which is preliminary data.</text>
</comment>
<evidence type="ECO:0000259" key="6">
    <source>
        <dbReference type="Pfam" id="PF03168"/>
    </source>
</evidence>
<evidence type="ECO:0000313" key="8">
    <source>
        <dbReference type="Proteomes" id="UP000306102"/>
    </source>
</evidence>
<feature type="domain" description="Late embryogenesis abundant protein LEA-2 subgroup" evidence="6">
    <location>
        <begin position="79"/>
        <end position="177"/>
    </location>
</feature>
<dbReference type="SUPFAM" id="SSF117070">
    <property type="entry name" value="LEA14-like"/>
    <property type="match status" value="1"/>
</dbReference>
<evidence type="ECO:0000256" key="1">
    <source>
        <dbReference type="ARBA" id="ARBA00004167"/>
    </source>
</evidence>
<evidence type="ECO:0000256" key="2">
    <source>
        <dbReference type="ARBA" id="ARBA00022692"/>
    </source>
</evidence>
<protein>
    <recommendedName>
        <fullName evidence="6">Late embryogenesis abundant protein LEA-2 subgroup domain-containing protein</fullName>
    </recommendedName>
</protein>
<evidence type="ECO:0000256" key="3">
    <source>
        <dbReference type="ARBA" id="ARBA00022989"/>
    </source>
</evidence>
<dbReference type="EMBL" id="SDRB02006337">
    <property type="protein sequence ID" value="THG12791.1"/>
    <property type="molecule type" value="Genomic_DNA"/>
</dbReference>
<comment type="subcellular location">
    <subcellularLocation>
        <location evidence="1">Membrane</location>
        <topology evidence="1">Single-pass membrane protein</topology>
    </subcellularLocation>
</comment>
<dbReference type="PANTHER" id="PTHR31234">
    <property type="entry name" value="LATE EMBRYOGENESIS ABUNDANT (LEA) HYDROXYPROLINE-RICH GLYCOPROTEIN FAMILY"/>
    <property type="match status" value="1"/>
</dbReference>
<dbReference type="PANTHER" id="PTHR31234:SF69">
    <property type="entry name" value="EXPRESSED PROTEIN"/>
    <property type="match status" value="1"/>
</dbReference>
<feature type="transmembrane region" description="Helical" evidence="5">
    <location>
        <begin position="29"/>
        <end position="46"/>
    </location>
</feature>
<reference evidence="7 8" key="1">
    <citation type="journal article" date="2018" name="Proc. Natl. Acad. Sci. U.S.A.">
        <title>Draft genome sequence of Camellia sinensis var. sinensis provides insights into the evolution of the tea genome and tea quality.</title>
        <authorList>
            <person name="Wei C."/>
            <person name="Yang H."/>
            <person name="Wang S."/>
            <person name="Zhao J."/>
            <person name="Liu C."/>
            <person name="Gao L."/>
            <person name="Xia E."/>
            <person name="Lu Y."/>
            <person name="Tai Y."/>
            <person name="She G."/>
            <person name="Sun J."/>
            <person name="Cao H."/>
            <person name="Tong W."/>
            <person name="Gao Q."/>
            <person name="Li Y."/>
            <person name="Deng W."/>
            <person name="Jiang X."/>
            <person name="Wang W."/>
            <person name="Chen Q."/>
            <person name="Zhang S."/>
            <person name="Li H."/>
            <person name="Wu J."/>
            <person name="Wang P."/>
            <person name="Li P."/>
            <person name="Shi C."/>
            <person name="Zheng F."/>
            <person name="Jian J."/>
            <person name="Huang B."/>
            <person name="Shan D."/>
            <person name="Shi M."/>
            <person name="Fang C."/>
            <person name="Yue Y."/>
            <person name="Li F."/>
            <person name="Li D."/>
            <person name="Wei S."/>
            <person name="Han B."/>
            <person name="Jiang C."/>
            <person name="Yin Y."/>
            <person name="Xia T."/>
            <person name="Zhang Z."/>
            <person name="Bennetzen J.L."/>
            <person name="Zhao S."/>
            <person name="Wan X."/>
        </authorList>
    </citation>
    <scope>NUCLEOTIDE SEQUENCE [LARGE SCALE GENOMIC DNA]</scope>
    <source>
        <strain evidence="8">cv. Shuchazao</strain>
        <tissue evidence="7">Leaf</tissue>
    </source>
</reference>
<accession>A0A4S4E9H4</accession>
<gene>
    <name evidence="7" type="ORF">TEA_028851</name>
</gene>
<dbReference type="InterPro" id="IPR004864">
    <property type="entry name" value="LEA_2"/>
</dbReference>
<keyword evidence="4 5" id="KW-0472">Membrane</keyword>
<sequence length="211" mass="23671">MASSKANQHQLPSYHHHLIPLHLHQSCRNLLVSAFLLLAAAFFFLWPSNPDLKITHLHLESIDIQTIPIISVDITLGLTIKVRNVDFYAIDYSSIMVSIGYRGKKLGYFVTLDEGHVRARGSEYADATLELNGVEVISDVILFLKDLARGSVPFDTITEVAGKFEFLFYNVPLKVNCFTFHVLCPTSSYVLKRASCEAARDLVALSAYHFL</sequence>
<evidence type="ECO:0000256" key="5">
    <source>
        <dbReference type="SAM" id="Phobius"/>
    </source>
</evidence>
<proteinExistence type="predicted"/>
<dbReference type="GO" id="GO:0016020">
    <property type="term" value="C:membrane"/>
    <property type="evidence" value="ECO:0007669"/>
    <property type="project" value="UniProtKB-SubCell"/>
</dbReference>
<organism evidence="7 8">
    <name type="scientific">Camellia sinensis var. sinensis</name>
    <name type="common">China tea</name>
    <dbReference type="NCBI Taxonomy" id="542762"/>
    <lineage>
        <taxon>Eukaryota</taxon>
        <taxon>Viridiplantae</taxon>
        <taxon>Streptophyta</taxon>
        <taxon>Embryophyta</taxon>
        <taxon>Tracheophyta</taxon>
        <taxon>Spermatophyta</taxon>
        <taxon>Magnoliopsida</taxon>
        <taxon>eudicotyledons</taxon>
        <taxon>Gunneridae</taxon>
        <taxon>Pentapetalae</taxon>
        <taxon>asterids</taxon>
        <taxon>Ericales</taxon>
        <taxon>Theaceae</taxon>
        <taxon>Camellia</taxon>
    </lineage>
</organism>
<name>A0A4S4E9H4_CAMSN</name>
<dbReference type="GO" id="GO:0098542">
    <property type="term" value="P:defense response to other organism"/>
    <property type="evidence" value="ECO:0007669"/>
    <property type="project" value="InterPro"/>
</dbReference>
<dbReference type="InterPro" id="IPR044839">
    <property type="entry name" value="NDR1-like"/>
</dbReference>
<keyword evidence="3 5" id="KW-1133">Transmembrane helix</keyword>
<dbReference type="AlphaFoldDB" id="A0A4S4E9H4"/>
<keyword evidence="2 5" id="KW-0812">Transmembrane</keyword>
<keyword evidence="8" id="KW-1185">Reference proteome</keyword>
<dbReference type="Proteomes" id="UP000306102">
    <property type="component" value="Unassembled WGS sequence"/>
</dbReference>
<evidence type="ECO:0000256" key="4">
    <source>
        <dbReference type="ARBA" id="ARBA00023136"/>
    </source>
</evidence>